<protein>
    <submittedName>
        <fullName evidence="1">Uncharacterized protein</fullName>
    </submittedName>
</protein>
<reference evidence="1" key="1">
    <citation type="submission" date="2020-05" db="EMBL/GenBank/DDBJ databases">
        <title>Large-scale comparative analyses of tick genomes elucidate their genetic diversity and vector capacities.</title>
        <authorList>
            <person name="Jia N."/>
            <person name="Wang J."/>
            <person name="Shi W."/>
            <person name="Du L."/>
            <person name="Sun Y."/>
            <person name="Zhan W."/>
            <person name="Jiang J."/>
            <person name="Wang Q."/>
            <person name="Zhang B."/>
            <person name="Ji P."/>
            <person name="Sakyi L.B."/>
            <person name="Cui X."/>
            <person name="Yuan T."/>
            <person name="Jiang B."/>
            <person name="Yang W."/>
            <person name="Lam T.T.-Y."/>
            <person name="Chang Q."/>
            <person name="Ding S."/>
            <person name="Wang X."/>
            <person name="Zhu J."/>
            <person name="Ruan X."/>
            <person name="Zhao L."/>
            <person name="Wei J."/>
            <person name="Que T."/>
            <person name="Du C."/>
            <person name="Cheng J."/>
            <person name="Dai P."/>
            <person name="Han X."/>
            <person name="Huang E."/>
            <person name="Gao Y."/>
            <person name="Liu J."/>
            <person name="Shao H."/>
            <person name="Ye R."/>
            <person name="Li L."/>
            <person name="Wei W."/>
            <person name="Wang X."/>
            <person name="Wang C."/>
            <person name="Yang T."/>
            <person name="Huo Q."/>
            <person name="Li W."/>
            <person name="Guo W."/>
            <person name="Chen H."/>
            <person name="Zhou L."/>
            <person name="Ni X."/>
            <person name="Tian J."/>
            <person name="Zhou Y."/>
            <person name="Sheng Y."/>
            <person name="Liu T."/>
            <person name="Pan Y."/>
            <person name="Xia L."/>
            <person name="Li J."/>
            <person name="Zhao F."/>
            <person name="Cao W."/>
        </authorList>
    </citation>
    <scope>NUCLEOTIDE SEQUENCE</scope>
    <source>
        <strain evidence="1">Hyas-2018</strain>
    </source>
</reference>
<evidence type="ECO:0000313" key="2">
    <source>
        <dbReference type="Proteomes" id="UP000821845"/>
    </source>
</evidence>
<name>A0ACB7TQ22_HYAAI</name>
<organism evidence="1 2">
    <name type="scientific">Hyalomma asiaticum</name>
    <name type="common">Tick</name>
    <dbReference type="NCBI Taxonomy" id="266040"/>
    <lineage>
        <taxon>Eukaryota</taxon>
        <taxon>Metazoa</taxon>
        <taxon>Ecdysozoa</taxon>
        <taxon>Arthropoda</taxon>
        <taxon>Chelicerata</taxon>
        <taxon>Arachnida</taxon>
        <taxon>Acari</taxon>
        <taxon>Parasitiformes</taxon>
        <taxon>Ixodida</taxon>
        <taxon>Ixodoidea</taxon>
        <taxon>Ixodidae</taxon>
        <taxon>Hyalomminae</taxon>
        <taxon>Hyalomma</taxon>
    </lineage>
</organism>
<keyword evidence="2" id="KW-1185">Reference proteome</keyword>
<accession>A0ACB7TQ22</accession>
<dbReference type="Proteomes" id="UP000821845">
    <property type="component" value="Chromosome 1"/>
</dbReference>
<gene>
    <name evidence="1" type="ORF">HPB50_023309</name>
</gene>
<comment type="caution">
    <text evidence="1">The sequence shown here is derived from an EMBL/GenBank/DDBJ whole genome shotgun (WGS) entry which is preliminary data.</text>
</comment>
<dbReference type="EMBL" id="CM023481">
    <property type="protein sequence ID" value="KAH6948258.1"/>
    <property type="molecule type" value="Genomic_DNA"/>
</dbReference>
<evidence type="ECO:0000313" key="1">
    <source>
        <dbReference type="EMBL" id="KAH6948258.1"/>
    </source>
</evidence>
<sequence>MADQSKVRLSGGVSSEPAASTITVSRKASMSYNTGKVAGGSFLRDEISVFIAVRSCKIVPNSFSALSSEPHAQPVEADKKQEMVAAPAAVRSLFEGASARIQAPSAHLSC</sequence>
<proteinExistence type="predicted"/>